<dbReference type="EMBL" id="JRYO01000056">
    <property type="protein sequence ID" value="KHE93491.1"/>
    <property type="molecule type" value="Genomic_DNA"/>
</dbReference>
<evidence type="ECO:0000313" key="2">
    <source>
        <dbReference type="Proteomes" id="UP000030652"/>
    </source>
</evidence>
<organism evidence="1 2">
    <name type="scientific">Candidatus Scalindua brodae</name>
    <dbReference type="NCBI Taxonomy" id="237368"/>
    <lineage>
        <taxon>Bacteria</taxon>
        <taxon>Pseudomonadati</taxon>
        <taxon>Planctomycetota</taxon>
        <taxon>Candidatus Brocadiia</taxon>
        <taxon>Candidatus Brocadiales</taxon>
        <taxon>Candidatus Scalinduaceae</taxon>
        <taxon>Candidatus Scalindua</taxon>
    </lineage>
</organism>
<reference evidence="1 2" key="1">
    <citation type="submission" date="2014-10" db="EMBL/GenBank/DDBJ databases">
        <title>Draft genome of anammox bacterium scalindua brodae, obtained using differential coverage binning of sequence data from two enrichment reactors.</title>
        <authorList>
            <person name="Speth D.R."/>
            <person name="Russ L."/>
            <person name="Kartal B."/>
            <person name="Op den Camp H.J."/>
            <person name="Dutilh B.E."/>
            <person name="Jetten M.S."/>
        </authorList>
    </citation>
    <scope>NUCLEOTIDE SEQUENCE [LARGE SCALE GENOMIC DNA]</scope>
    <source>
        <strain evidence="1">RU1</strain>
    </source>
</reference>
<accession>A0A0B0ENB3</accession>
<name>A0A0B0ENB3_9BACT</name>
<dbReference type="AlphaFoldDB" id="A0A0B0ENB3"/>
<sequence>MLYGVYNIDHLISTIRLGYQIGDDPWFGLAVTEKGLGAFENFVHSRYQLYLHVYSYKTVVGFKSLLEQAITELLSNDVFKKAFNDALSDISLFTTLTDATLWEGFKGVIMRKDYKNIFDRFHRIYKKYQAKYKNPDSNQICCMWSTKNPPDEIYECSQISDIEKEFKICLSELDVYELYDMKLDEATEYIIKKIGNR</sequence>
<dbReference type="Gene3D" id="1.10.3210.10">
    <property type="entry name" value="Hypothetical protein af1432"/>
    <property type="match status" value="1"/>
</dbReference>
<proteinExistence type="predicted"/>
<dbReference type="Proteomes" id="UP000030652">
    <property type="component" value="Unassembled WGS sequence"/>
</dbReference>
<comment type="caution">
    <text evidence="1">The sequence shown here is derived from an EMBL/GenBank/DDBJ whole genome shotgun (WGS) entry which is preliminary data.</text>
</comment>
<evidence type="ECO:0000313" key="1">
    <source>
        <dbReference type="EMBL" id="KHE93491.1"/>
    </source>
</evidence>
<protein>
    <submittedName>
        <fullName evidence="1">Uncharacterized protein</fullName>
    </submittedName>
</protein>
<dbReference type="SUPFAM" id="SSF109604">
    <property type="entry name" value="HD-domain/PDEase-like"/>
    <property type="match status" value="1"/>
</dbReference>
<gene>
    <name evidence="1" type="ORF">SCABRO_00786</name>
</gene>
<dbReference type="eggNOG" id="COG1078">
    <property type="taxonomic scope" value="Bacteria"/>
</dbReference>